<keyword evidence="2" id="KW-1185">Reference proteome</keyword>
<organism evidence="1 2">
    <name type="scientific">Thalictrum thalictroides</name>
    <name type="common">Rue-anemone</name>
    <name type="synonym">Anemone thalictroides</name>
    <dbReference type="NCBI Taxonomy" id="46969"/>
    <lineage>
        <taxon>Eukaryota</taxon>
        <taxon>Viridiplantae</taxon>
        <taxon>Streptophyta</taxon>
        <taxon>Embryophyta</taxon>
        <taxon>Tracheophyta</taxon>
        <taxon>Spermatophyta</taxon>
        <taxon>Magnoliopsida</taxon>
        <taxon>Ranunculales</taxon>
        <taxon>Ranunculaceae</taxon>
        <taxon>Thalictroideae</taxon>
        <taxon>Thalictrum</taxon>
    </lineage>
</organism>
<dbReference type="AlphaFoldDB" id="A0A7J6VTN3"/>
<gene>
    <name evidence="1" type="ORF">FRX31_022660</name>
</gene>
<dbReference type="Proteomes" id="UP000554482">
    <property type="component" value="Unassembled WGS sequence"/>
</dbReference>
<dbReference type="EMBL" id="JABWDY010027632">
    <property type="protein sequence ID" value="KAF5187752.1"/>
    <property type="molecule type" value="Genomic_DNA"/>
</dbReference>
<sequence>MKLTLRKHITRLITQTDSNVVSFMNNREGHPWELKHMLKMIKEMVAKFDLFSDRCKDSPQSISFLNIAGKV</sequence>
<evidence type="ECO:0000313" key="1">
    <source>
        <dbReference type="EMBL" id="KAF5187752.1"/>
    </source>
</evidence>
<evidence type="ECO:0000313" key="2">
    <source>
        <dbReference type="Proteomes" id="UP000554482"/>
    </source>
</evidence>
<accession>A0A7J6VTN3</accession>
<name>A0A7J6VTN3_THATH</name>
<reference evidence="1 2" key="1">
    <citation type="submission" date="2020-06" db="EMBL/GenBank/DDBJ databases">
        <title>Transcriptomic and genomic resources for Thalictrum thalictroides and T. hernandezii: Facilitating candidate gene discovery in an emerging model plant lineage.</title>
        <authorList>
            <person name="Arias T."/>
            <person name="Riano-Pachon D.M."/>
            <person name="Di Stilio V.S."/>
        </authorList>
    </citation>
    <scope>NUCLEOTIDE SEQUENCE [LARGE SCALE GENOMIC DNA]</scope>
    <source>
        <strain evidence="2">cv. WT478/WT964</strain>
        <tissue evidence="1">Leaves</tissue>
    </source>
</reference>
<protein>
    <submittedName>
        <fullName evidence="1">Uncharacterized protein</fullName>
    </submittedName>
</protein>
<comment type="caution">
    <text evidence="1">The sequence shown here is derived from an EMBL/GenBank/DDBJ whole genome shotgun (WGS) entry which is preliminary data.</text>
</comment>
<proteinExistence type="predicted"/>